<dbReference type="Proteomes" id="UP001515480">
    <property type="component" value="Unassembled WGS sequence"/>
</dbReference>
<evidence type="ECO:0000313" key="3">
    <source>
        <dbReference type="Proteomes" id="UP001515480"/>
    </source>
</evidence>
<dbReference type="Pfam" id="PF13634">
    <property type="entry name" value="Nucleoporin_FG"/>
    <property type="match status" value="4"/>
</dbReference>
<sequence>MFGGTPAGGLFAPSTGLFGAPASTPAASGSLFGAPASTPAPAATSLFGAATPAAPQTGGSLFGTPAPATPGGLFGAATPAPATAGGLFRAPAPAPAAAGGGMFGGAGGLFGAPAPAAAGGGLFGAKAPAPAAGGLFGAPAPATGGLFGAPAPAAGGLFGAPAPATGGLFGAPAPAAGGCSARGAGGGLFGAPAPALFGAPAPATGGWGLFGAPAPAAGGLFGASGGAQGAAAGAAAGPVVMLNSTLEQLPDAAREWMLKVEQIIEKWDWVSQQPLEEPAALAEAVELADVLQARVSRLQDAQKRDEQVLASFKAQISTTLVDARQIQDDHRRRFELQAFGRTGTVPSPFFDRKLNELLADARALQVQIEQLSGSVAAAGNSPLDLAGLRELLEQQKLLFDQAAARLNAHHARLEAHKQRLCRALGRDPFAEARHRAAAVVDKYKPPPRPRPALPHPPAAPSAAPAAAPQNPFSCGLGMAPAANPFAAKPTPAAAPAAAGGGLFGGGGGLFGAAPAAGGGLFGAAPAPASLLGGSPFGACAAPACAAPSASPFGLPTDTAGAGGLFGSPPPVTQQQSRPGKKKSAQGKR</sequence>
<comment type="caution">
    <text evidence="2">The sequence shown here is derived from an EMBL/GenBank/DDBJ whole genome shotgun (WGS) entry which is preliminary data.</text>
</comment>
<feature type="compositionally biased region" description="Pro residues" evidence="1">
    <location>
        <begin position="446"/>
        <end position="459"/>
    </location>
</feature>
<feature type="compositionally biased region" description="Basic residues" evidence="1">
    <location>
        <begin position="578"/>
        <end position="588"/>
    </location>
</feature>
<name>A0AB34K693_PRYPA</name>
<reference evidence="2 3" key="1">
    <citation type="journal article" date="2024" name="Science">
        <title>Giant polyketide synthase enzymes in the biosynthesis of giant marine polyether toxins.</title>
        <authorList>
            <person name="Fallon T.R."/>
            <person name="Shende V.V."/>
            <person name="Wierzbicki I.H."/>
            <person name="Pendleton A.L."/>
            <person name="Watervoot N.F."/>
            <person name="Auber R.P."/>
            <person name="Gonzalez D.J."/>
            <person name="Wisecaver J.H."/>
            <person name="Moore B.S."/>
        </authorList>
    </citation>
    <scope>NUCLEOTIDE SEQUENCE [LARGE SCALE GENOMIC DNA]</scope>
    <source>
        <strain evidence="2 3">12B1</strain>
    </source>
</reference>
<gene>
    <name evidence="2" type="ORF">AB1Y20_010113</name>
</gene>
<evidence type="ECO:0000313" key="2">
    <source>
        <dbReference type="EMBL" id="KAL1528788.1"/>
    </source>
</evidence>
<dbReference type="AlphaFoldDB" id="A0AB34K693"/>
<evidence type="ECO:0000256" key="1">
    <source>
        <dbReference type="SAM" id="MobiDB-lite"/>
    </source>
</evidence>
<proteinExistence type="predicted"/>
<accession>A0AB34K693</accession>
<dbReference type="EMBL" id="JBGBPQ010000002">
    <property type="protein sequence ID" value="KAL1528788.1"/>
    <property type="molecule type" value="Genomic_DNA"/>
</dbReference>
<organism evidence="2 3">
    <name type="scientific">Prymnesium parvum</name>
    <name type="common">Toxic golden alga</name>
    <dbReference type="NCBI Taxonomy" id="97485"/>
    <lineage>
        <taxon>Eukaryota</taxon>
        <taxon>Haptista</taxon>
        <taxon>Haptophyta</taxon>
        <taxon>Prymnesiophyceae</taxon>
        <taxon>Prymnesiales</taxon>
        <taxon>Prymnesiaceae</taxon>
        <taxon>Prymnesium</taxon>
    </lineage>
</organism>
<dbReference type="InterPro" id="IPR025574">
    <property type="entry name" value="Nucleoporin_FG_rpt"/>
</dbReference>
<dbReference type="GO" id="GO:0005643">
    <property type="term" value="C:nuclear pore"/>
    <property type="evidence" value="ECO:0007669"/>
    <property type="project" value="UniProtKB-ARBA"/>
</dbReference>
<feature type="region of interest" description="Disordered" evidence="1">
    <location>
        <begin position="439"/>
        <end position="467"/>
    </location>
</feature>
<keyword evidence="3" id="KW-1185">Reference proteome</keyword>
<feature type="region of interest" description="Disordered" evidence="1">
    <location>
        <begin position="546"/>
        <end position="588"/>
    </location>
</feature>
<evidence type="ECO:0008006" key="4">
    <source>
        <dbReference type="Google" id="ProtNLM"/>
    </source>
</evidence>
<dbReference type="Gene3D" id="6.10.140.1350">
    <property type="match status" value="1"/>
</dbReference>
<protein>
    <recommendedName>
        <fullName evidence="4">Nucleoporin Nup54 alpha-helical domain-containing protein</fullName>
    </recommendedName>
</protein>